<protein>
    <submittedName>
        <fullName evidence="4">Hsp20 family protein</fullName>
    </submittedName>
</protein>
<comment type="caution">
    <text evidence="4">The sequence shown here is derived from an EMBL/GenBank/DDBJ whole genome shotgun (WGS) entry which is preliminary data.</text>
</comment>
<dbReference type="OrthoDB" id="9814487at2"/>
<dbReference type="AlphaFoldDB" id="A0A6N8JCP0"/>
<dbReference type="PANTHER" id="PTHR11527">
    <property type="entry name" value="HEAT-SHOCK PROTEIN 20 FAMILY MEMBER"/>
    <property type="match status" value="1"/>
</dbReference>
<dbReference type="CDD" id="cd06464">
    <property type="entry name" value="ACD_sHsps-like"/>
    <property type="match status" value="1"/>
</dbReference>
<organism evidence="4 5">
    <name type="scientific">Chitinophaga oryziterrae</name>
    <dbReference type="NCBI Taxonomy" id="1031224"/>
    <lineage>
        <taxon>Bacteria</taxon>
        <taxon>Pseudomonadati</taxon>
        <taxon>Bacteroidota</taxon>
        <taxon>Chitinophagia</taxon>
        <taxon>Chitinophagales</taxon>
        <taxon>Chitinophagaceae</taxon>
        <taxon>Chitinophaga</taxon>
    </lineage>
</organism>
<evidence type="ECO:0000259" key="3">
    <source>
        <dbReference type="PROSITE" id="PS01031"/>
    </source>
</evidence>
<evidence type="ECO:0000313" key="5">
    <source>
        <dbReference type="Proteomes" id="UP000468388"/>
    </source>
</evidence>
<sequence>MSKELTKATTLFPSVVDDFFKPWKDLFDFNGGRSWASATVPAVNISEDKEFFKVSMAAPGMKKEDFKVDVNGDILTISAEKEEKEENLSRQEYNYTSFSRSFTLPPAVIKEKIEAQYQDGVLKLTLPKTEEAKKATASLQIAIK</sequence>
<dbReference type="InterPro" id="IPR031107">
    <property type="entry name" value="Small_HSP"/>
</dbReference>
<dbReference type="Proteomes" id="UP000468388">
    <property type="component" value="Unassembled WGS sequence"/>
</dbReference>
<gene>
    <name evidence="4" type="ORF">GO495_20690</name>
</gene>
<feature type="domain" description="SHSP" evidence="3">
    <location>
        <begin position="34"/>
        <end position="144"/>
    </location>
</feature>
<accession>A0A6N8JCP0</accession>
<dbReference type="EMBL" id="WRXO01000006">
    <property type="protein sequence ID" value="MVT43027.1"/>
    <property type="molecule type" value="Genomic_DNA"/>
</dbReference>
<evidence type="ECO:0000256" key="2">
    <source>
        <dbReference type="RuleBase" id="RU003616"/>
    </source>
</evidence>
<dbReference type="Gene3D" id="2.60.40.790">
    <property type="match status" value="1"/>
</dbReference>
<dbReference type="InterPro" id="IPR002068">
    <property type="entry name" value="A-crystallin/Hsp20_dom"/>
</dbReference>
<reference evidence="4 5" key="1">
    <citation type="submission" date="2019-12" db="EMBL/GenBank/DDBJ databases">
        <title>The draft genomic sequence of strain Chitinophaga oryziterrae JCM 16595.</title>
        <authorList>
            <person name="Zhang X."/>
        </authorList>
    </citation>
    <scope>NUCLEOTIDE SEQUENCE [LARGE SCALE GENOMIC DNA]</scope>
    <source>
        <strain evidence="4 5">JCM 16595</strain>
    </source>
</reference>
<keyword evidence="5" id="KW-1185">Reference proteome</keyword>
<name>A0A6N8JCP0_9BACT</name>
<evidence type="ECO:0000313" key="4">
    <source>
        <dbReference type="EMBL" id="MVT43027.1"/>
    </source>
</evidence>
<evidence type="ECO:0000256" key="1">
    <source>
        <dbReference type="PROSITE-ProRule" id="PRU00285"/>
    </source>
</evidence>
<dbReference type="InterPro" id="IPR008978">
    <property type="entry name" value="HSP20-like_chaperone"/>
</dbReference>
<comment type="similarity">
    <text evidence="1 2">Belongs to the small heat shock protein (HSP20) family.</text>
</comment>
<dbReference type="SUPFAM" id="SSF49764">
    <property type="entry name" value="HSP20-like chaperones"/>
    <property type="match status" value="1"/>
</dbReference>
<dbReference type="PROSITE" id="PS01031">
    <property type="entry name" value="SHSP"/>
    <property type="match status" value="1"/>
</dbReference>
<proteinExistence type="inferred from homology"/>
<dbReference type="RefSeq" id="WP_157301636.1">
    <property type="nucleotide sequence ID" value="NZ_BAAAZB010000004.1"/>
</dbReference>
<dbReference type="Pfam" id="PF00011">
    <property type="entry name" value="HSP20"/>
    <property type="match status" value="1"/>
</dbReference>